<proteinExistence type="predicted"/>
<accession>A0AAV5IVK4</accession>
<dbReference type="EMBL" id="BPVZ01000019">
    <property type="protein sequence ID" value="GKV02850.1"/>
    <property type="molecule type" value="Genomic_DNA"/>
</dbReference>
<reference evidence="2 3" key="1">
    <citation type="journal article" date="2021" name="Commun. Biol.">
        <title>The genome of Shorea leprosula (Dipterocarpaceae) highlights the ecological relevance of drought in aseasonal tropical rainforests.</title>
        <authorList>
            <person name="Ng K.K.S."/>
            <person name="Kobayashi M.J."/>
            <person name="Fawcett J.A."/>
            <person name="Hatakeyama M."/>
            <person name="Paape T."/>
            <person name="Ng C.H."/>
            <person name="Ang C.C."/>
            <person name="Tnah L.H."/>
            <person name="Lee C.T."/>
            <person name="Nishiyama T."/>
            <person name="Sese J."/>
            <person name="O'Brien M.J."/>
            <person name="Copetti D."/>
            <person name="Mohd Noor M.I."/>
            <person name="Ong R.C."/>
            <person name="Putra M."/>
            <person name="Sireger I.Z."/>
            <person name="Indrioko S."/>
            <person name="Kosugi Y."/>
            <person name="Izuno A."/>
            <person name="Isagi Y."/>
            <person name="Lee S.L."/>
            <person name="Shimizu K.K."/>
        </authorList>
    </citation>
    <scope>NUCLEOTIDE SEQUENCE [LARGE SCALE GENOMIC DNA]</scope>
    <source>
        <strain evidence="2">214</strain>
    </source>
</reference>
<evidence type="ECO:0000313" key="2">
    <source>
        <dbReference type="EMBL" id="GKV02850.1"/>
    </source>
</evidence>
<protein>
    <submittedName>
        <fullName evidence="2">Uncharacterized protein</fullName>
    </submittedName>
</protein>
<comment type="caution">
    <text evidence="2">The sequence shown here is derived from an EMBL/GenBank/DDBJ whole genome shotgun (WGS) entry which is preliminary data.</text>
</comment>
<dbReference type="AlphaFoldDB" id="A0AAV5IVK4"/>
<feature type="region of interest" description="Disordered" evidence="1">
    <location>
        <begin position="73"/>
        <end position="92"/>
    </location>
</feature>
<keyword evidence="3" id="KW-1185">Reference proteome</keyword>
<evidence type="ECO:0000256" key="1">
    <source>
        <dbReference type="SAM" id="MobiDB-lite"/>
    </source>
</evidence>
<feature type="region of interest" description="Disordered" evidence="1">
    <location>
        <begin position="33"/>
        <end position="55"/>
    </location>
</feature>
<organism evidence="2 3">
    <name type="scientific">Rubroshorea leprosula</name>
    <dbReference type="NCBI Taxonomy" id="152421"/>
    <lineage>
        <taxon>Eukaryota</taxon>
        <taxon>Viridiplantae</taxon>
        <taxon>Streptophyta</taxon>
        <taxon>Embryophyta</taxon>
        <taxon>Tracheophyta</taxon>
        <taxon>Spermatophyta</taxon>
        <taxon>Magnoliopsida</taxon>
        <taxon>eudicotyledons</taxon>
        <taxon>Gunneridae</taxon>
        <taxon>Pentapetalae</taxon>
        <taxon>rosids</taxon>
        <taxon>malvids</taxon>
        <taxon>Malvales</taxon>
        <taxon>Dipterocarpaceae</taxon>
        <taxon>Rubroshorea</taxon>
    </lineage>
</organism>
<gene>
    <name evidence="2" type="ORF">SLEP1_g15234</name>
</gene>
<name>A0AAV5IVK4_9ROSI</name>
<dbReference type="Proteomes" id="UP001054252">
    <property type="component" value="Unassembled WGS sequence"/>
</dbReference>
<sequence>MPRQIIGMDLEKCPNKQAMDAIRRSSYLLKDVANSRLTDPPTPQTGEPRLAEATVGRPESIVRPRFIRRIVEDEEDEENALSKEDLLENMEEQDSLSKEDLYTFVLERTETMGNWVMEVASLSSCSHMWKAVISVDF</sequence>
<evidence type="ECO:0000313" key="3">
    <source>
        <dbReference type="Proteomes" id="UP001054252"/>
    </source>
</evidence>